<dbReference type="InterPro" id="IPR025403">
    <property type="entry name" value="TgpA-like_C"/>
</dbReference>
<reference evidence="3 4" key="1">
    <citation type="submission" date="2024-07" db="EMBL/GenBank/DDBJ databases">
        <authorList>
            <person name="Thanompreechachai J."/>
            <person name="Duangmal K."/>
        </authorList>
    </citation>
    <scope>NUCLEOTIDE SEQUENCE [LARGE SCALE GENOMIC DNA]</scope>
    <source>
        <strain evidence="3 4">KCTC 19886</strain>
    </source>
</reference>
<accession>A0ABV3P7A9</accession>
<evidence type="ECO:0000259" key="2">
    <source>
        <dbReference type="Pfam" id="PF13559"/>
    </source>
</evidence>
<gene>
    <name evidence="3" type="ORF">AB1207_12140</name>
</gene>
<feature type="transmembrane region" description="Helical" evidence="1">
    <location>
        <begin position="67"/>
        <end position="88"/>
    </location>
</feature>
<dbReference type="Pfam" id="PF13559">
    <property type="entry name" value="DUF4129"/>
    <property type="match status" value="1"/>
</dbReference>
<evidence type="ECO:0000256" key="1">
    <source>
        <dbReference type="SAM" id="Phobius"/>
    </source>
</evidence>
<proteinExistence type="predicted"/>
<evidence type="ECO:0000313" key="3">
    <source>
        <dbReference type="EMBL" id="MEW9265503.1"/>
    </source>
</evidence>
<sequence>MTLAGSTPAVVAAVPVQPDRTTARGWLAQELAGPEYRQSQGSWLARAWSWLWDRLQQVSVPGLGTGWTSVVVVVVLLLALVSVVLLVGGPLRRSARQSPQGPVFDTAPEPASAHFARADAAAAAGDHALAVAERFRGLVRALEERALLDVRPGRTAAEIAAEAGAWLPDCADALHRAARTFEDVRYGGRPATAGTDDDLREVVRQVGAARPVVLDAATGQPA</sequence>
<dbReference type="Proteomes" id="UP001555826">
    <property type="component" value="Unassembled WGS sequence"/>
</dbReference>
<evidence type="ECO:0000313" key="4">
    <source>
        <dbReference type="Proteomes" id="UP001555826"/>
    </source>
</evidence>
<keyword evidence="1" id="KW-1133">Transmembrane helix</keyword>
<dbReference type="EMBL" id="JBFNQN010000007">
    <property type="protein sequence ID" value="MEW9265503.1"/>
    <property type="molecule type" value="Genomic_DNA"/>
</dbReference>
<organism evidence="3 4">
    <name type="scientific">Kineococcus endophyticus</name>
    <dbReference type="NCBI Taxonomy" id="1181883"/>
    <lineage>
        <taxon>Bacteria</taxon>
        <taxon>Bacillati</taxon>
        <taxon>Actinomycetota</taxon>
        <taxon>Actinomycetes</taxon>
        <taxon>Kineosporiales</taxon>
        <taxon>Kineosporiaceae</taxon>
        <taxon>Kineococcus</taxon>
    </lineage>
</organism>
<protein>
    <submittedName>
        <fullName evidence="3">DUF4129 domain-containing protein</fullName>
    </submittedName>
</protein>
<keyword evidence="4" id="KW-1185">Reference proteome</keyword>
<keyword evidence="1" id="KW-0812">Transmembrane</keyword>
<feature type="domain" description="Protein-glutamine gamma-glutamyltransferase-like C-terminal" evidence="2">
    <location>
        <begin position="134"/>
        <end position="204"/>
    </location>
</feature>
<comment type="caution">
    <text evidence="3">The sequence shown here is derived from an EMBL/GenBank/DDBJ whole genome shotgun (WGS) entry which is preliminary data.</text>
</comment>
<keyword evidence="1" id="KW-0472">Membrane</keyword>
<name>A0ABV3P7A9_9ACTN</name>
<dbReference type="RefSeq" id="WP_367638594.1">
    <property type="nucleotide sequence ID" value="NZ_JBFNQN010000007.1"/>
</dbReference>